<name>A0A1I6PNY9_9FLAO</name>
<protein>
    <recommendedName>
        <fullName evidence="3">Outer membrane protein beta-barrel domain-containing protein</fullName>
    </recommendedName>
</protein>
<reference evidence="2" key="1">
    <citation type="submission" date="2016-10" db="EMBL/GenBank/DDBJ databases">
        <authorList>
            <person name="Varghese N."/>
            <person name="Submissions S."/>
        </authorList>
    </citation>
    <scope>NUCLEOTIDE SEQUENCE [LARGE SCALE GENOMIC DNA]</scope>
    <source>
        <strain evidence="2">DSM 24450</strain>
    </source>
</reference>
<proteinExistence type="predicted"/>
<dbReference type="EMBL" id="FOZP01000002">
    <property type="protein sequence ID" value="SFS41788.1"/>
    <property type="molecule type" value="Genomic_DNA"/>
</dbReference>
<evidence type="ECO:0008006" key="3">
    <source>
        <dbReference type="Google" id="ProtNLM"/>
    </source>
</evidence>
<gene>
    <name evidence="1" type="ORF">SAMN04488006_1221</name>
</gene>
<keyword evidence="2" id="KW-1185">Reference proteome</keyword>
<accession>A0A1I6PNY9</accession>
<dbReference type="Proteomes" id="UP000199312">
    <property type="component" value="Unassembled WGS sequence"/>
</dbReference>
<evidence type="ECO:0000313" key="2">
    <source>
        <dbReference type="Proteomes" id="UP000199312"/>
    </source>
</evidence>
<dbReference type="Gene3D" id="2.40.160.20">
    <property type="match status" value="1"/>
</dbReference>
<evidence type="ECO:0000313" key="1">
    <source>
        <dbReference type="EMBL" id="SFS41788.1"/>
    </source>
</evidence>
<dbReference type="AlphaFoldDB" id="A0A1I6PNY9"/>
<organism evidence="1 2">
    <name type="scientific">Lutibacter maritimus</name>
    <dbReference type="NCBI Taxonomy" id="593133"/>
    <lineage>
        <taxon>Bacteria</taxon>
        <taxon>Pseudomonadati</taxon>
        <taxon>Bacteroidota</taxon>
        <taxon>Flavobacteriia</taxon>
        <taxon>Flavobacteriales</taxon>
        <taxon>Flavobacteriaceae</taxon>
        <taxon>Lutibacter</taxon>
    </lineage>
</organism>
<sequence length="215" mass="24466">MKYLSFKKFIFFLFLNILIGHNLYSQDEYNKWVVGIGINAVDYFPIDNTKHNVNTGNPDGFFNEITNAQDHWNIGGPKINVTRYLKKKFSFDAGLSLNKITKLGEIMIDDITYIAIDGNIQYNIFNNQRVINPFVFAGGGYTFADRSGGTFNSGIGANLWFSPKFGLNAQWAYKYNSPDFALLPHFYYSLSVVMKLGMTGRGGKRFMWRDGASCF</sequence>
<dbReference type="STRING" id="593133.SAMN04488006_1221"/>